<dbReference type="InterPro" id="IPR008428">
    <property type="entry name" value="Chond_GalNAc"/>
</dbReference>
<dbReference type="Gene3D" id="3.90.550.50">
    <property type="match status" value="1"/>
</dbReference>
<keyword evidence="4 10" id="KW-0812">Transmembrane</keyword>
<dbReference type="OrthoDB" id="431432at2759"/>
<keyword evidence="8 10" id="KW-0472">Membrane</keyword>
<dbReference type="Pfam" id="PF05679">
    <property type="entry name" value="CHGN"/>
    <property type="match status" value="1"/>
</dbReference>
<keyword evidence="6 10" id="KW-1133">Transmembrane helix</keyword>
<organism evidence="11 12">
    <name type="scientific">Holothuria leucospilota</name>
    <name type="common">Black long sea cucumber</name>
    <name type="synonym">Mertensiothuria leucospilota</name>
    <dbReference type="NCBI Taxonomy" id="206669"/>
    <lineage>
        <taxon>Eukaryota</taxon>
        <taxon>Metazoa</taxon>
        <taxon>Echinodermata</taxon>
        <taxon>Eleutherozoa</taxon>
        <taxon>Echinozoa</taxon>
        <taxon>Holothuroidea</taxon>
        <taxon>Aspidochirotacea</taxon>
        <taxon>Aspidochirotida</taxon>
        <taxon>Holothuriidae</taxon>
        <taxon>Holothuria</taxon>
    </lineage>
</organism>
<dbReference type="GO" id="GO:0032580">
    <property type="term" value="C:Golgi cisterna membrane"/>
    <property type="evidence" value="ECO:0007669"/>
    <property type="project" value="UniProtKB-SubCell"/>
</dbReference>
<dbReference type="GO" id="GO:0047238">
    <property type="term" value="F:glucuronosyl-N-acetylgalactosaminyl-proteoglycan 4-beta-N-acetylgalactosaminyltransferase activity"/>
    <property type="evidence" value="ECO:0007669"/>
    <property type="project" value="TreeGrafter"/>
</dbReference>
<comment type="caution">
    <text evidence="11">The sequence shown here is derived from an EMBL/GenBank/DDBJ whole genome shotgun (WGS) entry which is preliminary data.</text>
</comment>
<evidence type="ECO:0000256" key="6">
    <source>
        <dbReference type="ARBA" id="ARBA00022989"/>
    </source>
</evidence>
<comment type="similarity">
    <text evidence="2 10">Belongs to the chondroitin N-acetylgalactosaminyltransferase family.</text>
</comment>
<comment type="subcellular location">
    <subcellularLocation>
        <location evidence="1 10">Golgi apparatus</location>
        <location evidence="1 10">Golgi stack membrane</location>
        <topology evidence="1 10">Single-pass type II membrane protein</topology>
    </subcellularLocation>
</comment>
<dbReference type="PANTHER" id="PTHR12369">
    <property type="entry name" value="CHONDROITIN SYNTHASE"/>
    <property type="match status" value="1"/>
</dbReference>
<proteinExistence type="inferred from homology"/>
<dbReference type="Proteomes" id="UP001152320">
    <property type="component" value="Chromosome 14"/>
</dbReference>
<evidence type="ECO:0000313" key="12">
    <source>
        <dbReference type="Proteomes" id="UP001152320"/>
    </source>
</evidence>
<keyword evidence="5 10" id="KW-0735">Signal-anchor</keyword>
<feature type="transmembrane region" description="Helical" evidence="10">
    <location>
        <begin position="12"/>
        <end position="32"/>
    </location>
</feature>
<gene>
    <name evidence="11" type="ORF">HOLleu_29521</name>
</gene>
<protein>
    <recommendedName>
        <fullName evidence="10">Hexosyltransferase</fullName>
        <ecNumber evidence="10">2.4.1.-</ecNumber>
    </recommendedName>
</protein>
<sequence>MFLRRSSVPGFRYVAVLLIGIALGFTLATWILQHIGHGGPIFNAKRCTQADTREDGITSTTVDSVSSRNLIFIGVMTAAKYLPTRAVAVNRTWAQTIPGQVAFFSSGASEVPAEWNLPVVSLQGVDDSYPPQKKSFMMLKYIHDNYIDKYEWFMRADDDVYIKGYKLEPFLRSINGSQKLFLGQAGLGKAEELGLLHLQHGDNFCMGGPGMVFSRETLRSIAPHISYCLKNLWSTHEDVEIGRCVRKFAGVDCTWSYEMQTLFYQNYSSGDLPFTGNLHRPEVWKAITLHPIKRTPHMYRLHAYLESQYMARKRLQILNYYREIQDMKELLHEDRTQSSGNFDHETQQLGLHPSLMKFRAGSFEDVTPWKFFSRYLYLHNMDSPRQGFTKPIQAAVTDVVLQIMQLINSNSKRVGRTIEFKEIMYGYSRVIPPYGVDYILDLLLTYKKHQGSSRALSVRRHTYLHQSFGRIELIEDELLTNDVETQVEESNSIVSQNAFTSLVSFQDNTFHKKSQETIYFIMPLAGRLDTFLRFMKNFEKTCLIPGDSVKLLVVLFRLPENDQSAEIEESLMKYKKQYPSYDLRLLHGVGDFKRGLALDLGASQFPKSALLFFVDVDMYLSPGFLSRCRLNTQLGSQVYFPSVFSQYNPDFVYGPQSHPSSQLVISKEAGFFRNYGYGIVCLYNGDLQRVGGMDSSIVGWGFEDVDLYQKFVSSNISIFRAPDPGLVHIYHSVECDSSLEPKQYQMCLGTKGNTYGSNMQLAKQLQELRSKLGGETKEIEEE</sequence>
<dbReference type="EC" id="2.4.1.-" evidence="10"/>
<dbReference type="FunFam" id="3.90.550.50:FF:000004">
    <property type="entry name" value="Hexosyltransferase"/>
    <property type="match status" value="1"/>
</dbReference>
<keyword evidence="3 10" id="KW-0808">Transferase</keyword>
<name>A0A9Q1H2B7_HOLLE</name>
<dbReference type="EMBL" id="JAIZAY010000014">
    <property type="protein sequence ID" value="KAJ8029970.1"/>
    <property type="molecule type" value="Genomic_DNA"/>
</dbReference>
<evidence type="ECO:0000256" key="8">
    <source>
        <dbReference type="ARBA" id="ARBA00023136"/>
    </source>
</evidence>
<evidence type="ECO:0000256" key="1">
    <source>
        <dbReference type="ARBA" id="ARBA00004447"/>
    </source>
</evidence>
<evidence type="ECO:0000256" key="5">
    <source>
        <dbReference type="ARBA" id="ARBA00022968"/>
    </source>
</evidence>
<keyword evidence="9" id="KW-0325">Glycoprotein</keyword>
<evidence type="ECO:0000256" key="9">
    <source>
        <dbReference type="ARBA" id="ARBA00023180"/>
    </source>
</evidence>
<accession>A0A9Q1H2B7</accession>
<evidence type="ECO:0000256" key="10">
    <source>
        <dbReference type="RuleBase" id="RU364016"/>
    </source>
</evidence>
<dbReference type="SMR" id="A0A9Q1H2B7"/>
<dbReference type="InterPro" id="IPR029044">
    <property type="entry name" value="Nucleotide-diphossugar_trans"/>
</dbReference>
<evidence type="ECO:0000256" key="3">
    <source>
        <dbReference type="ARBA" id="ARBA00022679"/>
    </source>
</evidence>
<dbReference type="SUPFAM" id="SSF53448">
    <property type="entry name" value="Nucleotide-diphospho-sugar transferases"/>
    <property type="match status" value="1"/>
</dbReference>
<keyword evidence="12" id="KW-1185">Reference proteome</keyword>
<dbReference type="InterPro" id="IPR051227">
    <property type="entry name" value="CS_glycosyltransferase"/>
</dbReference>
<evidence type="ECO:0000256" key="7">
    <source>
        <dbReference type="ARBA" id="ARBA00023034"/>
    </source>
</evidence>
<reference evidence="11" key="1">
    <citation type="submission" date="2021-10" db="EMBL/GenBank/DDBJ databases">
        <title>Tropical sea cucumber genome reveals ecological adaptation and Cuvierian tubules defense mechanism.</title>
        <authorList>
            <person name="Chen T."/>
        </authorList>
    </citation>
    <scope>NUCLEOTIDE SEQUENCE</scope>
    <source>
        <strain evidence="11">Nanhai2018</strain>
        <tissue evidence="11">Muscle</tissue>
    </source>
</reference>
<evidence type="ECO:0000256" key="4">
    <source>
        <dbReference type="ARBA" id="ARBA00022692"/>
    </source>
</evidence>
<keyword evidence="7 10" id="KW-0333">Golgi apparatus</keyword>
<dbReference type="AlphaFoldDB" id="A0A9Q1H2B7"/>
<dbReference type="Gene3D" id="3.90.550.10">
    <property type="entry name" value="Spore Coat Polysaccharide Biosynthesis Protein SpsA, Chain A"/>
    <property type="match status" value="1"/>
</dbReference>
<evidence type="ECO:0000313" key="11">
    <source>
        <dbReference type="EMBL" id="KAJ8029970.1"/>
    </source>
</evidence>
<dbReference type="PANTHER" id="PTHR12369:SF11">
    <property type="entry name" value="HEXOSYLTRANSFERASE"/>
    <property type="match status" value="1"/>
</dbReference>
<evidence type="ECO:0000256" key="2">
    <source>
        <dbReference type="ARBA" id="ARBA00009239"/>
    </source>
</evidence>